<organism evidence="2 3">
    <name type="scientific">Rat cytomegalovirus ALL-03</name>
    <dbReference type="NCBI Taxonomy" id="1640278"/>
    <lineage>
        <taxon>Viruses</taxon>
        <taxon>Duplodnaviria</taxon>
        <taxon>Heunggongvirae</taxon>
        <taxon>Peploviricota</taxon>
        <taxon>Herviviricetes</taxon>
        <taxon>Herpesvirales</taxon>
        <taxon>Orthoherpesviridae</taxon>
        <taxon>Betaherpesvirinae</taxon>
        <taxon>Muromegalovirus</taxon>
        <taxon>Muromegalovirus muridbeta8</taxon>
        <taxon>Rat cytomegalovirus (isolate England)</taxon>
    </lineage>
</organism>
<sequence length="106" mass="12005">MNDTSASMSYEANRTSLIIFDIIMAITSDGMSSVILYCFIMTLFITLAMLLFRLASMKNATLRIARRLGLIKGYQLYTICDKKFQERHGDGTEPATDEFKYIALKA</sequence>
<keyword evidence="1" id="KW-0472">Membrane</keyword>
<dbReference type="EMBL" id="KP967684">
    <property type="protein sequence ID" value="AKE44280.1"/>
    <property type="molecule type" value="Genomic_DNA"/>
</dbReference>
<gene>
    <name evidence="2" type="primary">a119.2</name>
</gene>
<dbReference type="Proteomes" id="UP000105122">
    <property type="component" value="Segment"/>
</dbReference>
<accession>A0A0F6TG37</accession>
<feature type="transmembrane region" description="Helical" evidence="1">
    <location>
        <begin position="34"/>
        <end position="56"/>
    </location>
</feature>
<keyword evidence="1" id="KW-0812">Transmembrane</keyword>
<evidence type="ECO:0000256" key="1">
    <source>
        <dbReference type="SAM" id="Phobius"/>
    </source>
</evidence>
<keyword evidence="1" id="KW-1133">Transmembrane helix</keyword>
<protein>
    <submittedName>
        <fullName evidence="2">A119.2</fullName>
    </submittedName>
</protein>
<evidence type="ECO:0000313" key="2">
    <source>
        <dbReference type="EMBL" id="AKE44280.1"/>
    </source>
</evidence>
<reference evidence="2 3" key="1">
    <citation type="journal article" date="2015" name="Genome Announc.">
        <title>Complete Genome Sequence of Rat Cytomegalovirus Strain ALL-03 (Malaysian Strain).</title>
        <authorList>
            <person name="Balakrishnan K.N."/>
            <person name="Abdullah A.A."/>
            <person name="Camalxaman S.N."/>
            <person name="Quah Y.W."/>
            <person name="Abba Y."/>
            <person name="Hani H."/>
            <person name="Loh H.S."/>
            <person name="Kamal F.M."/>
            <person name="Zeenathul N.A."/>
            <person name="Aini I."/>
            <person name="Omar A.R."/>
            <person name="Noordin M.M."/>
            <person name="Mohd Azmi M.L."/>
        </authorList>
    </citation>
    <scope>NUCLEOTIDE SEQUENCE [LARGE SCALE GENOMIC DNA]</scope>
    <source>
        <strain evidence="2">ALL-03</strain>
    </source>
</reference>
<evidence type="ECO:0000313" key="3">
    <source>
        <dbReference type="Proteomes" id="UP000105122"/>
    </source>
</evidence>
<name>A0A0F6TG37_RCMVE</name>
<proteinExistence type="predicted"/>